<dbReference type="EMBL" id="SJPG01000001">
    <property type="protein sequence ID" value="TWT60284.1"/>
    <property type="molecule type" value="Genomic_DNA"/>
</dbReference>
<dbReference type="AlphaFoldDB" id="A0A5C5XBZ7"/>
<evidence type="ECO:0000256" key="3">
    <source>
        <dbReference type="ARBA" id="ARBA00023163"/>
    </source>
</evidence>
<gene>
    <name evidence="5" type="ORF">Pan54_09980</name>
</gene>
<dbReference type="InterPro" id="IPR014284">
    <property type="entry name" value="RNA_pol_sigma-70_dom"/>
</dbReference>
<organism evidence="5 6">
    <name type="scientific">Rubinisphaera italica</name>
    <dbReference type="NCBI Taxonomy" id="2527969"/>
    <lineage>
        <taxon>Bacteria</taxon>
        <taxon>Pseudomonadati</taxon>
        <taxon>Planctomycetota</taxon>
        <taxon>Planctomycetia</taxon>
        <taxon>Planctomycetales</taxon>
        <taxon>Planctomycetaceae</taxon>
        <taxon>Rubinisphaera</taxon>
    </lineage>
</organism>
<dbReference type="GO" id="GO:0003677">
    <property type="term" value="F:DNA binding"/>
    <property type="evidence" value="ECO:0007669"/>
    <property type="project" value="InterPro"/>
</dbReference>
<evidence type="ECO:0000313" key="5">
    <source>
        <dbReference type="EMBL" id="TWT60284.1"/>
    </source>
</evidence>
<proteinExistence type="predicted"/>
<keyword evidence="6" id="KW-1185">Reference proteome</keyword>
<keyword evidence="1" id="KW-0805">Transcription regulation</keyword>
<dbReference type="InterPro" id="IPR039425">
    <property type="entry name" value="RNA_pol_sigma-70-like"/>
</dbReference>
<dbReference type="InterPro" id="IPR013324">
    <property type="entry name" value="RNA_pol_sigma_r3/r4-like"/>
</dbReference>
<dbReference type="PANTHER" id="PTHR43133:SF51">
    <property type="entry name" value="RNA POLYMERASE SIGMA FACTOR"/>
    <property type="match status" value="1"/>
</dbReference>
<dbReference type="GO" id="GO:0016987">
    <property type="term" value="F:sigma factor activity"/>
    <property type="evidence" value="ECO:0007669"/>
    <property type="project" value="UniProtKB-KW"/>
</dbReference>
<name>A0A5C5XBZ7_9PLAN</name>
<dbReference type="Proteomes" id="UP000316095">
    <property type="component" value="Unassembled WGS sequence"/>
</dbReference>
<accession>A0A5C5XBZ7</accession>
<evidence type="ECO:0000256" key="1">
    <source>
        <dbReference type="ARBA" id="ARBA00023015"/>
    </source>
</evidence>
<reference evidence="5 6" key="1">
    <citation type="submission" date="2019-02" db="EMBL/GenBank/DDBJ databases">
        <title>Deep-cultivation of Planctomycetes and their phenomic and genomic characterization uncovers novel biology.</title>
        <authorList>
            <person name="Wiegand S."/>
            <person name="Jogler M."/>
            <person name="Boedeker C."/>
            <person name="Pinto D."/>
            <person name="Vollmers J."/>
            <person name="Rivas-Marin E."/>
            <person name="Kohn T."/>
            <person name="Peeters S.H."/>
            <person name="Heuer A."/>
            <person name="Rast P."/>
            <person name="Oberbeckmann S."/>
            <person name="Bunk B."/>
            <person name="Jeske O."/>
            <person name="Meyerdierks A."/>
            <person name="Storesund J.E."/>
            <person name="Kallscheuer N."/>
            <person name="Luecker S."/>
            <person name="Lage O.M."/>
            <person name="Pohl T."/>
            <person name="Merkel B.J."/>
            <person name="Hornburger P."/>
            <person name="Mueller R.-W."/>
            <person name="Bruemmer F."/>
            <person name="Labrenz M."/>
            <person name="Spormann A.M."/>
            <person name="Op Den Camp H."/>
            <person name="Overmann J."/>
            <person name="Amann R."/>
            <person name="Jetten M.S.M."/>
            <person name="Mascher T."/>
            <person name="Medema M.H."/>
            <person name="Devos D.P."/>
            <person name="Kaster A.-K."/>
            <person name="Ovreas L."/>
            <person name="Rohde M."/>
            <person name="Galperin M.Y."/>
            <person name="Jogler C."/>
        </authorList>
    </citation>
    <scope>NUCLEOTIDE SEQUENCE [LARGE SCALE GENOMIC DNA]</scope>
    <source>
        <strain evidence="5 6">Pan54</strain>
    </source>
</reference>
<dbReference type="GO" id="GO:0006352">
    <property type="term" value="P:DNA-templated transcription initiation"/>
    <property type="evidence" value="ECO:0007669"/>
    <property type="project" value="InterPro"/>
</dbReference>
<keyword evidence="3" id="KW-0804">Transcription</keyword>
<dbReference type="InterPro" id="IPR036388">
    <property type="entry name" value="WH-like_DNA-bd_sf"/>
</dbReference>
<comment type="caution">
    <text evidence="5">The sequence shown here is derived from an EMBL/GenBank/DDBJ whole genome shotgun (WGS) entry which is preliminary data.</text>
</comment>
<dbReference type="NCBIfam" id="TIGR02937">
    <property type="entry name" value="sigma70-ECF"/>
    <property type="match status" value="1"/>
</dbReference>
<dbReference type="PANTHER" id="PTHR43133">
    <property type="entry name" value="RNA POLYMERASE ECF-TYPE SIGMA FACTO"/>
    <property type="match status" value="1"/>
</dbReference>
<dbReference type="Pfam" id="PF08281">
    <property type="entry name" value="Sigma70_r4_2"/>
    <property type="match status" value="1"/>
</dbReference>
<protein>
    <submittedName>
        <fullName evidence="5">RNA polymerase sigma factor</fullName>
    </submittedName>
</protein>
<keyword evidence="2" id="KW-0731">Sigma factor</keyword>
<evidence type="ECO:0000259" key="4">
    <source>
        <dbReference type="Pfam" id="PF08281"/>
    </source>
</evidence>
<dbReference type="Gene3D" id="1.10.10.10">
    <property type="entry name" value="Winged helix-like DNA-binding domain superfamily/Winged helix DNA-binding domain"/>
    <property type="match status" value="1"/>
</dbReference>
<dbReference type="SUPFAM" id="SSF88659">
    <property type="entry name" value="Sigma3 and sigma4 domains of RNA polymerase sigma factors"/>
    <property type="match status" value="1"/>
</dbReference>
<feature type="domain" description="RNA polymerase sigma factor 70 region 4 type 2" evidence="4">
    <location>
        <begin position="66"/>
        <end position="116"/>
    </location>
</feature>
<dbReference type="InterPro" id="IPR013249">
    <property type="entry name" value="RNA_pol_sigma70_r4_t2"/>
</dbReference>
<sequence length="132" mass="15443">MLWRKRKEFDTSRTFASWACKFAHLQTLSYLKTKGRKSCYSLSDEALEQMAELSMREAEKIDRKGEELQRCLKKLSPSQRELLRSRYQSNVAVNEIAETLGRTPHAISMSLYRLRSLLRECVERALQPEVIS</sequence>
<evidence type="ECO:0000256" key="2">
    <source>
        <dbReference type="ARBA" id="ARBA00023082"/>
    </source>
</evidence>
<evidence type="ECO:0000313" key="6">
    <source>
        <dbReference type="Proteomes" id="UP000316095"/>
    </source>
</evidence>